<dbReference type="Pfam" id="PF10517">
    <property type="entry name" value="DM13"/>
    <property type="match status" value="1"/>
</dbReference>
<dbReference type="PROSITE" id="PS51549">
    <property type="entry name" value="DM13"/>
    <property type="match status" value="1"/>
</dbReference>
<evidence type="ECO:0000259" key="3">
    <source>
        <dbReference type="PROSITE" id="PS51549"/>
    </source>
</evidence>
<dbReference type="EMBL" id="JAHHZF010000003">
    <property type="protein sequence ID" value="MBT9289181.1"/>
    <property type="molecule type" value="Genomic_DNA"/>
</dbReference>
<dbReference type="Proteomes" id="UP000766595">
    <property type="component" value="Unassembled WGS sequence"/>
</dbReference>
<keyword evidence="5" id="KW-1185">Reference proteome</keyword>
<reference evidence="4 5" key="1">
    <citation type="submission" date="2021-06" db="EMBL/GenBank/DDBJ databases">
        <authorList>
            <person name="Grouzdev D.S."/>
            <person name="Koziaeva V."/>
        </authorList>
    </citation>
    <scope>NUCLEOTIDE SEQUENCE [LARGE SCALE GENOMIC DNA]</scope>
    <source>
        <strain evidence="4 5">22</strain>
    </source>
</reference>
<accession>A0A947D420</accession>
<keyword evidence="2" id="KW-0732">Signal</keyword>
<evidence type="ECO:0000313" key="4">
    <source>
        <dbReference type="EMBL" id="MBT9289181.1"/>
    </source>
</evidence>
<dbReference type="AlphaFoldDB" id="A0A947D420"/>
<dbReference type="InterPro" id="IPR019545">
    <property type="entry name" value="DM13_domain"/>
</dbReference>
<feature type="chain" id="PRO_5037162640" evidence="2">
    <location>
        <begin position="21"/>
        <end position="210"/>
    </location>
</feature>
<evidence type="ECO:0000256" key="1">
    <source>
        <dbReference type="SAM" id="MobiDB-lite"/>
    </source>
</evidence>
<sequence length="210" mass="21190">MRASTIAVVSLVCCLSVAFGAPIVFGRGQTPAGAAETVPAAVPGPMRAPAAEAAADPAAIAAPGPAATGTPSRDGDAQPAKGNRGKAPAKVAAIPVTSLQGRFHDGDPGRKGSGAVDLAKTERGFQLKLTGFATSAGPALEILLVPHPDPKKSADVNKTKSVSLGTLRSVKGDQIYTLPEGIDPAQFKAVVIWSKQLSVLFASAPLKPRS</sequence>
<gene>
    <name evidence="4" type="ORF">KL771_06945</name>
</gene>
<organism evidence="4 5">
    <name type="scientific">Prosthecodimorpha staleyi</name>
    <dbReference type="NCBI Taxonomy" id="2840188"/>
    <lineage>
        <taxon>Bacteria</taxon>
        <taxon>Pseudomonadati</taxon>
        <taxon>Pseudomonadota</taxon>
        <taxon>Alphaproteobacteria</taxon>
        <taxon>Hyphomicrobiales</taxon>
        <taxon>Ancalomicrobiaceae</taxon>
        <taxon>Prosthecodimorpha</taxon>
    </lineage>
</organism>
<dbReference type="RefSeq" id="WP_261967824.1">
    <property type="nucleotide sequence ID" value="NZ_JAHHZF010000003.1"/>
</dbReference>
<feature type="compositionally biased region" description="Low complexity" evidence="1">
    <location>
        <begin position="49"/>
        <end position="67"/>
    </location>
</feature>
<proteinExistence type="predicted"/>
<comment type="caution">
    <text evidence="4">The sequence shown here is derived from an EMBL/GenBank/DDBJ whole genome shotgun (WGS) entry which is preliminary data.</text>
</comment>
<evidence type="ECO:0000256" key="2">
    <source>
        <dbReference type="SAM" id="SignalP"/>
    </source>
</evidence>
<feature type="signal peptide" evidence="2">
    <location>
        <begin position="1"/>
        <end position="20"/>
    </location>
</feature>
<feature type="domain" description="DM13" evidence="3">
    <location>
        <begin position="101"/>
        <end position="207"/>
    </location>
</feature>
<name>A0A947D420_9HYPH</name>
<evidence type="ECO:0000313" key="5">
    <source>
        <dbReference type="Proteomes" id="UP000766595"/>
    </source>
</evidence>
<protein>
    <submittedName>
        <fullName evidence="4">DM13 domain-containing protein</fullName>
    </submittedName>
</protein>
<feature type="region of interest" description="Disordered" evidence="1">
    <location>
        <begin position="49"/>
        <end position="89"/>
    </location>
</feature>